<accession>A0A1J4JH19</accession>
<dbReference type="AlphaFoldDB" id="A0A1J4JH19"/>
<reference evidence="1" key="1">
    <citation type="submission" date="2016-10" db="EMBL/GenBank/DDBJ databases">
        <authorList>
            <person name="Benchimol M."/>
            <person name="Almeida L.G."/>
            <person name="Vasconcelos A.T."/>
            <person name="Perreira-Neves A."/>
            <person name="Rosa I.A."/>
            <person name="Tasca T."/>
            <person name="Bogo M.R."/>
            <person name="de Souza W."/>
        </authorList>
    </citation>
    <scope>NUCLEOTIDE SEQUENCE [LARGE SCALE GENOMIC DNA]</scope>
    <source>
        <strain evidence="1">K</strain>
    </source>
</reference>
<name>A0A1J4JH19_9EUKA</name>
<evidence type="ECO:0000313" key="2">
    <source>
        <dbReference type="Proteomes" id="UP000179807"/>
    </source>
</evidence>
<dbReference type="RefSeq" id="XP_068350696.1">
    <property type="nucleotide sequence ID" value="XM_068510691.1"/>
</dbReference>
<protein>
    <submittedName>
        <fullName evidence="1">Uncharacterized protein</fullName>
    </submittedName>
</protein>
<evidence type="ECO:0000313" key="1">
    <source>
        <dbReference type="EMBL" id="OHS97559.1"/>
    </source>
</evidence>
<dbReference type="GeneID" id="94845395"/>
<proteinExistence type="predicted"/>
<keyword evidence="2" id="KW-1185">Reference proteome</keyword>
<organism evidence="1 2">
    <name type="scientific">Tritrichomonas foetus</name>
    <dbReference type="NCBI Taxonomy" id="1144522"/>
    <lineage>
        <taxon>Eukaryota</taxon>
        <taxon>Metamonada</taxon>
        <taxon>Parabasalia</taxon>
        <taxon>Tritrichomonadida</taxon>
        <taxon>Tritrichomonadidae</taxon>
        <taxon>Tritrichomonas</taxon>
    </lineage>
</organism>
<comment type="caution">
    <text evidence="1">The sequence shown here is derived from an EMBL/GenBank/DDBJ whole genome shotgun (WGS) entry which is preliminary data.</text>
</comment>
<dbReference type="EMBL" id="MLAK01001108">
    <property type="protein sequence ID" value="OHS97559.1"/>
    <property type="molecule type" value="Genomic_DNA"/>
</dbReference>
<dbReference type="VEuPathDB" id="TrichDB:TRFO_36213"/>
<sequence length="72" mass="8093">MYNDALINQIGEGEKFGINTPDNHPAAVELVQEITGTYNIYKKFSNKRMYACGLPTNLQTYKFFSLLSLTVG</sequence>
<gene>
    <name evidence="1" type="ORF">TRFO_36213</name>
</gene>
<dbReference type="Proteomes" id="UP000179807">
    <property type="component" value="Unassembled WGS sequence"/>
</dbReference>